<dbReference type="PANTHER" id="PTHR16089:SF28">
    <property type="entry name" value="REST COREPRESSOR"/>
    <property type="match status" value="1"/>
</dbReference>
<evidence type="ECO:0000259" key="5">
    <source>
        <dbReference type="PROSITE" id="PS51156"/>
    </source>
</evidence>
<protein>
    <submittedName>
        <fullName evidence="6">Oidioi.mRNA.OKI2018_I69.PAR.g9762.t2.cds</fullName>
    </submittedName>
</protein>
<dbReference type="Proteomes" id="UP001158576">
    <property type="component" value="Chromosome PAR"/>
</dbReference>
<dbReference type="SMART" id="SM00717">
    <property type="entry name" value="SANT"/>
    <property type="match status" value="2"/>
</dbReference>
<dbReference type="CDD" id="cd00167">
    <property type="entry name" value="SANT"/>
    <property type="match status" value="1"/>
</dbReference>
<accession>A0ABN7RM40</accession>
<keyword evidence="7" id="KW-1185">Reference proteome</keyword>
<dbReference type="InterPro" id="IPR001005">
    <property type="entry name" value="SANT/Myb"/>
</dbReference>
<evidence type="ECO:0000313" key="7">
    <source>
        <dbReference type="Proteomes" id="UP001158576"/>
    </source>
</evidence>
<gene>
    <name evidence="6" type="ORF">OKIOD_LOCUS1320</name>
</gene>
<feature type="domain" description="ELM2" evidence="5">
    <location>
        <begin position="21"/>
        <end position="121"/>
    </location>
</feature>
<organism evidence="6 7">
    <name type="scientific">Oikopleura dioica</name>
    <name type="common">Tunicate</name>
    <dbReference type="NCBI Taxonomy" id="34765"/>
    <lineage>
        <taxon>Eukaryota</taxon>
        <taxon>Metazoa</taxon>
        <taxon>Chordata</taxon>
        <taxon>Tunicata</taxon>
        <taxon>Appendicularia</taxon>
        <taxon>Copelata</taxon>
        <taxon>Oikopleuridae</taxon>
        <taxon>Oikopleura</taxon>
    </lineage>
</organism>
<sequence>MSVNGDSEPERKTSNDKDSKAEIKVGDEHQAQIPMYEGPYSQPNEAGDFMDTGLTSIFRQTTELETCIWRPPNIKIPEHKVQEFVEKCYLEHGWAEEQALGILYVRKFNFRRAMDTTKTFEPMPSVMESFTEDDKNAFFYAYKVHSRQFSKLKGTDDTRYDIKLSKIKGYLPHKKISELVNFYYIWKRKGGLKKKISRLNSGSRHYDLDADPETPELKEEESDEFLDSVFNDIPKEEKERIEKRAQHEIYQTYQSIQLFKQKVEAQKNETQKKLRSYNPNGELDLDQILKDRQIGTQNVSTIFTPFEVAALLKGVTEFGPNFELLSRIIPTKSPAMLQHFFEQKKKLIKQHCCNIQS</sequence>
<dbReference type="InterPro" id="IPR009057">
    <property type="entry name" value="Homeodomain-like_sf"/>
</dbReference>
<dbReference type="SMART" id="SM01189">
    <property type="entry name" value="ELM2"/>
    <property type="match status" value="1"/>
</dbReference>
<evidence type="ECO:0000256" key="1">
    <source>
        <dbReference type="ARBA" id="ARBA00023015"/>
    </source>
</evidence>
<dbReference type="PROSITE" id="PS51156">
    <property type="entry name" value="ELM2"/>
    <property type="match status" value="1"/>
</dbReference>
<dbReference type="EMBL" id="OU015568">
    <property type="protein sequence ID" value="CAG5080991.1"/>
    <property type="molecule type" value="Genomic_DNA"/>
</dbReference>
<dbReference type="SUPFAM" id="SSF46689">
    <property type="entry name" value="Homeodomain-like"/>
    <property type="match status" value="1"/>
</dbReference>
<feature type="region of interest" description="Disordered" evidence="4">
    <location>
        <begin position="1"/>
        <end position="44"/>
    </location>
</feature>
<feature type="compositionally biased region" description="Basic and acidic residues" evidence="4">
    <location>
        <begin position="8"/>
        <end position="30"/>
    </location>
</feature>
<dbReference type="PANTHER" id="PTHR16089">
    <property type="entry name" value="REST COREPRESSOR COREST PROTEIN-RELATED"/>
    <property type="match status" value="1"/>
</dbReference>
<proteinExistence type="predicted"/>
<evidence type="ECO:0000256" key="3">
    <source>
        <dbReference type="ARBA" id="ARBA00023242"/>
    </source>
</evidence>
<keyword evidence="2" id="KW-0804">Transcription</keyword>
<reference evidence="6 7" key="1">
    <citation type="submission" date="2021-04" db="EMBL/GenBank/DDBJ databases">
        <authorList>
            <person name="Bliznina A."/>
        </authorList>
    </citation>
    <scope>NUCLEOTIDE SEQUENCE [LARGE SCALE GENOMIC DNA]</scope>
</reference>
<evidence type="ECO:0000256" key="4">
    <source>
        <dbReference type="SAM" id="MobiDB-lite"/>
    </source>
</evidence>
<dbReference type="Gene3D" id="1.10.10.60">
    <property type="entry name" value="Homeodomain-like"/>
    <property type="match status" value="1"/>
</dbReference>
<dbReference type="Pfam" id="PF01448">
    <property type="entry name" value="ELM2"/>
    <property type="match status" value="1"/>
</dbReference>
<keyword evidence="1" id="KW-0805">Transcription regulation</keyword>
<evidence type="ECO:0000256" key="2">
    <source>
        <dbReference type="ARBA" id="ARBA00023163"/>
    </source>
</evidence>
<dbReference type="InterPro" id="IPR051066">
    <property type="entry name" value="Trans_reg/Corepressor"/>
</dbReference>
<keyword evidence="3" id="KW-0539">Nucleus</keyword>
<name>A0ABN7RM40_OIKDI</name>
<evidence type="ECO:0000313" key="6">
    <source>
        <dbReference type="EMBL" id="CAG5080991.1"/>
    </source>
</evidence>
<dbReference type="InterPro" id="IPR000949">
    <property type="entry name" value="ELM2_dom"/>
</dbReference>
<dbReference type="Gene3D" id="1.20.58.1880">
    <property type="match status" value="1"/>
</dbReference>